<reference evidence="2 3" key="1">
    <citation type="submission" date="2019-11" db="EMBL/GenBank/DDBJ databases">
        <title>Type strains purchased from KCTC, JCM and DSMZ.</title>
        <authorList>
            <person name="Lu H."/>
        </authorList>
    </citation>
    <scope>NUCLEOTIDE SEQUENCE [LARGE SCALE GENOMIC DNA]</scope>
    <source>
        <strain evidence="2 3">JCM 31587</strain>
    </source>
</reference>
<dbReference type="GO" id="GO:0043683">
    <property type="term" value="P:type IV pilus assembly"/>
    <property type="evidence" value="ECO:0007669"/>
    <property type="project" value="InterPro"/>
</dbReference>
<evidence type="ECO:0000313" key="2">
    <source>
        <dbReference type="EMBL" id="MTW12822.1"/>
    </source>
</evidence>
<dbReference type="InterPro" id="IPR032092">
    <property type="entry name" value="PilW"/>
</dbReference>
<accession>A0A6L6QKB4</accession>
<dbReference type="AlphaFoldDB" id="A0A6L6QKB4"/>
<feature type="transmembrane region" description="Helical" evidence="1">
    <location>
        <begin position="21"/>
        <end position="39"/>
    </location>
</feature>
<sequence length="383" mass="40539">MANKRGYSMRAHEKGFGLVEIMVGLGIGMLAMVVVMEVYSQSEARKRTTTSGGDAQSNGAIALTMIERDVRNAGWGMDITQYANCATTYTYCDGSAACGGTGTAGPLGGFNLASVVIADGGTTGPDAISAQYFADPNLGTFRLPASTKLRSTMPQSSSELNVASTSGCQDGYLALVSQGSTCTLMQVTQVQGQALKIQHNPGGSGIYNPPASYQNDNNWPAYTVGATLSCFAQPASAAQFQRSYSINSSRRQLLRSDNSTATAAANEVVAPEIVDLQAEYGIANAGSQNVNAWVPASGTTWANPSAANRNRIKAVRIALVARSAQYEKPAAGATCSTTTQTMVNGWSTWATFNASTYSSDWQCYRYKVFETIVPLRNVMWGNI</sequence>
<keyword evidence="3" id="KW-1185">Reference proteome</keyword>
<keyword evidence="1" id="KW-0472">Membrane</keyword>
<dbReference type="Proteomes" id="UP000472320">
    <property type="component" value="Unassembled WGS sequence"/>
</dbReference>
<protein>
    <recommendedName>
        <fullName evidence="4">Prepilin-type N-terminal cleavage/methylation domain-containing protein</fullName>
    </recommendedName>
</protein>
<evidence type="ECO:0008006" key="4">
    <source>
        <dbReference type="Google" id="ProtNLM"/>
    </source>
</evidence>
<dbReference type="Pfam" id="PF16074">
    <property type="entry name" value="PilW"/>
    <property type="match status" value="1"/>
</dbReference>
<name>A0A6L6QKB4_9BURK</name>
<evidence type="ECO:0000256" key="1">
    <source>
        <dbReference type="SAM" id="Phobius"/>
    </source>
</evidence>
<evidence type="ECO:0000313" key="3">
    <source>
        <dbReference type="Proteomes" id="UP000472320"/>
    </source>
</evidence>
<comment type="caution">
    <text evidence="2">The sequence shown here is derived from an EMBL/GenBank/DDBJ whole genome shotgun (WGS) entry which is preliminary data.</text>
</comment>
<dbReference type="EMBL" id="WNKX01000016">
    <property type="protein sequence ID" value="MTW12822.1"/>
    <property type="molecule type" value="Genomic_DNA"/>
</dbReference>
<keyword evidence="1" id="KW-1133">Transmembrane helix</keyword>
<dbReference type="OrthoDB" id="8533459at2"/>
<proteinExistence type="predicted"/>
<gene>
    <name evidence="2" type="ORF">GM658_19630</name>
</gene>
<keyword evidence="1" id="KW-0812">Transmembrane</keyword>
<organism evidence="2 3">
    <name type="scientific">Massilia eburnea</name>
    <dbReference type="NCBI Taxonomy" id="1776165"/>
    <lineage>
        <taxon>Bacteria</taxon>
        <taxon>Pseudomonadati</taxon>
        <taxon>Pseudomonadota</taxon>
        <taxon>Betaproteobacteria</taxon>
        <taxon>Burkholderiales</taxon>
        <taxon>Oxalobacteraceae</taxon>
        <taxon>Telluria group</taxon>
        <taxon>Massilia</taxon>
    </lineage>
</organism>